<sequence>MLAAYRGYSVILFAPIAALGAVLLTDPGAVGPALPACLWKKWSAL</sequence>
<organism evidence="1 2">
    <name type="scientific">Klebsiella pneumoniae</name>
    <dbReference type="NCBI Taxonomy" id="573"/>
    <lineage>
        <taxon>Bacteria</taxon>
        <taxon>Pseudomonadati</taxon>
        <taxon>Pseudomonadota</taxon>
        <taxon>Gammaproteobacteria</taxon>
        <taxon>Enterobacterales</taxon>
        <taxon>Enterobacteriaceae</taxon>
        <taxon>Klebsiella/Raoultella group</taxon>
        <taxon>Klebsiella</taxon>
        <taxon>Klebsiella pneumoniae complex</taxon>
    </lineage>
</organism>
<evidence type="ECO:0000313" key="1">
    <source>
        <dbReference type="EMBL" id="MBD3743945.1"/>
    </source>
</evidence>
<dbReference type="Proteomes" id="UP000623974">
    <property type="component" value="Unassembled WGS sequence"/>
</dbReference>
<comment type="caution">
    <text evidence="1">The sequence shown here is derived from an EMBL/GenBank/DDBJ whole genome shotgun (WGS) entry which is preliminary data.</text>
</comment>
<dbReference type="EMBL" id="JACXSX010000001">
    <property type="protein sequence ID" value="MBD3743945.1"/>
    <property type="molecule type" value="Genomic_DNA"/>
</dbReference>
<gene>
    <name evidence="1" type="ORF">IE980_14790</name>
</gene>
<accession>A0A927HXJ5</accession>
<name>A0A927HXJ5_KLEPN</name>
<evidence type="ECO:0000313" key="2">
    <source>
        <dbReference type="Proteomes" id="UP000623974"/>
    </source>
</evidence>
<reference evidence="1" key="1">
    <citation type="submission" date="2020-07" db="EMBL/GenBank/DDBJ databases">
        <title>Clinical and genomic characterization of carbapenemase-producing Enterobacterales causing secondary infections during the COVID-19 crisis at a New York City hospital.</title>
        <authorList>
            <person name="Gomez-Simmonds A."/>
            <person name="Annavajhala M.K."/>
            <person name="Uhlemann A.-C."/>
        </authorList>
    </citation>
    <scope>NUCLEOTIDE SEQUENCE</scope>
    <source>
        <strain evidence="1">KP1828</strain>
    </source>
</reference>
<protein>
    <submittedName>
        <fullName evidence="1">Uncharacterized protein</fullName>
    </submittedName>
</protein>
<proteinExistence type="predicted"/>
<dbReference type="AlphaFoldDB" id="A0A927HXJ5"/>